<dbReference type="AlphaFoldDB" id="A0AB36MI07"/>
<evidence type="ECO:0000313" key="1">
    <source>
        <dbReference type="EMBL" id="OUN18762.1"/>
    </source>
</evidence>
<dbReference type="SUPFAM" id="SSF158745">
    <property type="entry name" value="LanC-like"/>
    <property type="match status" value="1"/>
</dbReference>
<proteinExistence type="predicted"/>
<dbReference type="Proteomes" id="UP000196255">
    <property type="component" value="Unassembled WGS sequence"/>
</dbReference>
<protein>
    <submittedName>
        <fullName evidence="1">Uncharacterized protein</fullName>
    </submittedName>
</protein>
<name>A0AB36MI07_9LACO</name>
<reference evidence="2" key="1">
    <citation type="submission" date="2017-04" db="EMBL/GenBank/DDBJ databases">
        <title>Function of individual gut microbiota members based on whole genome sequencing of pure cultures obtained from chicken caecum.</title>
        <authorList>
            <person name="Medvecky M."/>
            <person name="Cejkova D."/>
            <person name="Polansky O."/>
            <person name="Karasova D."/>
            <person name="Kubasova T."/>
            <person name="Cizek A."/>
            <person name="Rychlik I."/>
        </authorList>
    </citation>
    <scope>NUCLEOTIDE SEQUENCE [LARGE SCALE GENOMIC DNA]</scope>
    <source>
        <strain evidence="2">An84</strain>
    </source>
</reference>
<comment type="caution">
    <text evidence="1">The sequence shown here is derived from an EMBL/GenBank/DDBJ whole genome shotgun (WGS) entry which is preliminary data.</text>
</comment>
<dbReference type="RefSeq" id="WP_087366666.1">
    <property type="nucleotide sequence ID" value="NZ_JAINRN010000010.1"/>
</dbReference>
<evidence type="ECO:0000313" key="2">
    <source>
        <dbReference type="Proteomes" id="UP000196255"/>
    </source>
</evidence>
<sequence>MICILFRKLTKTRKFDTFINNYTDEIESIFDKDIRNLGFLEGTTGIILTLNECFSNKGKTQWMKSLMLFDDF</sequence>
<organism evidence="1 2">
    <name type="scientific">Ligilactobacillus salivarius</name>
    <dbReference type="NCBI Taxonomy" id="1624"/>
    <lineage>
        <taxon>Bacteria</taxon>
        <taxon>Bacillati</taxon>
        <taxon>Bacillota</taxon>
        <taxon>Bacilli</taxon>
        <taxon>Lactobacillales</taxon>
        <taxon>Lactobacillaceae</taxon>
        <taxon>Ligilactobacillus</taxon>
    </lineage>
</organism>
<dbReference type="Gene3D" id="1.50.10.20">
    <property type="match status" value="1"/>
</dbReference>
<accession>A0AB36MI07</accession>
<dbReference type="EMBL" id="NFHF01000007">
    <property type="protein sequence ID" value="OUN18762.1"/>
    <property type="molecule type" value="Genomic_DNA"/>
</dbReference>
<gene>
    <name evidence="1" type="ORF">B5G36_04225</name>
</gene>